<sequence length="30" mass="3511">MYEEFVNAHNIQKWLAVSTKLLTANTNNFI</sequence>
<evidence type="ECO:0000313" key="1">
    <source>
        <dbReference type="EMBL" id="SEN62890.1"/>
    </source>
</evidence>
<proteinExistence type="predicted"/>
<name>A0A1H8I2C1_9BACT</name>
<dbReference type="Proteomes" id="UP000198984">
    <property type="component" value="Unassembled WGS sequence"/>
</dbReference>
<accession>A0A1H8I2C1</accession>
<dbReference type="AlphaFoldDB" id="A0A1H8I2C1"/>
<keyword evidence="2" id="KW-1185">Reference proteome</keyword>
<protein>
    <submittedName>
        <fullName evidence="1">Uncharacterized protein</fullName>
    </submittedName>
</protein>
<gene>
    <name evidence="1" type="ORF">SAMN04488505_111229</name>
</gene>
<reference evidence="1 2" key="1">
    <citation type="submission" date="2016-10" db="EMBL/GenBank/DDBJ databases">
        <authorList>
            <person name="de Groot N.N."/>
        </authorList>
    </citation>
    <scope>NUCLEOTIDE SEQUENCE [LARGE SCALE GENOMIC DNA]</scope>
    <source>
        <strain evidence="1 2">DSM 21039</strain>
    </source>
</reference>
<evidence type="ECO:0000313" key="2">
    <source>
        <dbReference type="Proteomes" id="UP000198984"/>
    </source>
</evidence>
<dbReference type="EMBL" id="FOBB01000011">
    <property type="protein sequence ID" value="SEN62890.1"/>
    <property type="molecule type" value="Genomic_DNA"/>
</dbReference>
<organism evidence="1 2">
    <name type="scientific">Chitinophaga rupis</name>
    <dbReference type="NCBI Taxonomy" id="573321"/>
    <lineage>
        <taxon>Bacteria</taxon>
        <taxon>Pseudomonadati</taxon>
        <taxon>Bacteroidota</taxon>
        <taxon>Chitinophagia</taxon>
        <taxon>Chitinophagales</taxon>
        <taxon>Chitinophagaceae</taxon>
        <taxon>Chitinophaga</taxon>
    </lineage>
</organism>